<reference evidence="1" key="1">
    <citation type="submission" date="2018-05" db="EMBL/GenBank/DDBJ databases">
        <authorList>
            <person name="Lanie J.A."/>
            <person name="Ng W.-L."/>
            <person name="Kazmierczak K.M."/>
            <person name="Andrzejewski T.M."/>
            <person name="Davidsen T.M."/>
            <person name="Wayne K.J."/>
            <person name="Tettelin H."/>
            <person name="Glass J.I."/>
            <person name="Rusch D."/>
            <person name="Podicherti R."/>
            <person name="Tsui H.-C.T."/>
            <person name="Winkler M.E."/>
        </authorList>
    </citation>
    <scope>NUCLEOTIDE SEQUENCE</scope>
</reference>
<protein>
    <submittedName>
        <fullName evidence="1">Uncharacterized protein</fullName>
    </submittedName>
</protein>
<organism evidence="1">
    <name type="scientific">marine metagenome</name>
    <dbReference type="NCBI Taxonomy" id="408172"/>
    <lineage>
        <taxon>unclassified sequences</taxon>
        <taxon>metagenomes</taxon>
        <taxon>ecological metagenomes</taxon>
    </lineage>
</organism>
<accession>A0A381SYG0</accession>
<sequence>MDNTLRNVQDGGLFGLFESDTEKKIKDLNHKLKIVIASKKKGEGSYIKSKLKSIMYEEEVAITDLINSNFSIKKDFYRIIKQWADLYTNGKREVKKGDISQQVFGFEEFLKDLDHVYGSPEEKVSIGDGITTMYNDIEFYNIFFPKIKEYMKQKIKNVPSTNVAGDQMIETIGLLSSHFEIMKKDLKKFKKTGYCNLVLSTLNHVMKHDSEKYIELLAITFAQYPHFKSECPINKLIDGTLIWLEKDAATGKEEQRQRFNMEQYNIILSKLQNFYLLEAILNLENNDKFKQILFGSKKEKGKIIKWMMYIRQYKGQMKKSNKENKIVVPGKDGKMIPPNYDRKFLNIFEELMDKTYPTFFRTSLANIEKKNQPGFFTNLKNVFSASKNPDKYFGIIKNDLYHELIKWLGVLQNTGNYIKLLDKVSDIFPDIIDSDRFLTYAKLNEKILSIVTPPGINPKTGKPFFIKKFGDVKKDLEKLGKLLQTHIKSGNHIDKLYNSEAFNKSFYIKLKNLVEKNKREASKFGFTLVESDNENKNFDEDENFFYSNLFDNIQPKIGININTIEELRDLLDNYYDIVGIEQLLPKKITNQHPMPNTEIIEKTKAIPIGKKTFSNEKSKETFYKLLIDSKYHLEGESAKPTTTLQYLDSIIEPGQSLSWHLSDAFYTKSKDGSVKKIDGTSQSSYGDYGNLEQLQRRTTDDLIADAQSDEVSQILQDNLPEVSKLSGEIANLLKIIDDQGKKLQETDNIIDQLINDENSILEEVSGKVESVNNLISSNDLDTLVKGKRGRPKKTKKVITVEVEKTGGSKRKQRKMLIGTYKTGKNQIKNLYRSGNSDVFFYINNNRKRKKIDINSNRINF</sequence>
<evidence type="ECO:0000313" key="1">
    <source>
        <dbReference type="EMBL" id="SVA08489.1"/>
    </source>
</evidence>
<name>A0A381SYG0_9ZZZZ</name>
<dbReference type="EMBL" id="UINC01003694">
    <property type="protein sequence ID" value="SVA08489.1"/>
    <property type="molecule type" value="Genomic_DNA"/>
</dbReference>
<proteinExistence type="predicted"/>
<gene>
    <name evidence="1" type="ORF">METZ01_LOCUS61343</name>
</gene>
<dbReference type="AlphaFoldDB" id="A0A381SYG0"/>